<keyword evidence="5 11" id="KW-1133">Transmembrane helix</keyword>
<reference evidence="13" key="1">
    <citation type="submission" date="2016-10" db="EMBL/GenBank/DDBJ databases">
        <authorList>
            <person name="Varghese N."/>
            <person name="Submissions S."/>
        </authorList>
    </citation>
    <scope>NUCLEOTIDE SEQUENCE [LARGE SCALE GENOMIC DNA]</scope>
    <source>
        <strain evidence="13">DSM 21789</strain>
    </source>
</reference>
<proteinExistence type="inferred from homology"/>
<evidence type="ECO:0000256" key="10">
    <source>
        <dbReference type="ARBA" id="ARBA00035585"/>
    </source>
</evidence>
<keyword evidence="13" id="KW-1185">Reference proteome</keyword>
<dbReference type="Pfam" id="PF02537">
    <property type="entry name" value="CRCB"/>
    <property type="match status" value="1"/>
</dbReference>
<keyword evidence="2 11" id="KW-1003">Cell membrane</keyword>
<feature type="binding site" evidence="11">
    <location>
        <position position="75"/>
    </location>
    <ligand>
        <name>Na(+)</name>
        <dbReference type="ChEBI" id="CHEBI:29101"/>
        <note>structural</note>
    </ligand>
</feature>
<comment type="activity regulation">
    <text evidence="11">Na(+) is not transported, but it plays an essential structural role and its presence is essential for fluoride channel function.</text>
</comment>
<keyword evidence="8 11" id="KW-0407">Ion channel</keyword>
<dbReference type="InterPro" id="IPR003691">
    <property type="entry name" value="FluC"/>
</dbReference>
<dbReference type="GO" id="GO:0140114">
    <property type="term" value="P:cellular detoxification of fluoride"/>
    <property type="evidence" value="ECO:0007669"/>
    <property type="project" value="UniProtKB-UniRule"/>
</dbReference>
<feature type="binding site" evidence="11">
    <location>
        <position position="78"/>
    </location>
    <ligand>
        <name>Na(+)</name>
        <dbReference type="ChEBI" id="CHEBI:29101"/>
        <note>structural</note>
    </ligand>
</feature>
<evidence type="ECO:0000256" key="3">
    <source>
        <dbReference type="ARBA" id="ARBA00022519"/>
    </source>
</evidence>
<dbReference type="AlphaFoldDB" id="A0A1I0WMH7"/>
<dbReference type="OrthoDB" id="9815830at2"/>
<evidence type="ECO:0000256" key="1">
    <source>
        <dbReference type="ARBA" id="ARBA00004651"/>
    </source>
</evidence>
<evidence type="ECO:0000256" key="5">
    <source>
        <dbReference type="ARBA" id="ARBA00022989"/>
    </source>
</evidence>
<dbReference type="PANTHER" id="PTHR28259">
    <property type="entry name" value="FLUORIDE EXPORT PROTEIN 1-RELATED"/>
    <property type="match status" value="1"/>
</dbReference>
<name>A0A1I0WMH7_9FLAO</name>
<dbReference type="Proteomes" id="UP000199604">
    <property type="component" value="Unassembled WGS sequence"/>
</dbReference>
<comment type="function">
    <text evidence="11">Fluoride-specific ion channel. Important for reducing fluoride concentration in the cell, thus reducing its toxicity.</text>
</comment>
<keyword evidence="7 11" id="KW-0472">Membrane</keyword>
<dbReference type="PANTHER" id="PTHR28259:SF1">
    <property type="entry name" value="FLUORIDE EXPORT PROTEIN 1-RELATED"/>
    <property type="match status" value="1"/>
</dbReference>
<keyword evidence="4 11" id="KW-0812">Transmembrane</keyword>
<dbReference type="STRING" id="498292.SAMN05660845_0872"/>
<keyword evidence="11" id="KW-0479">Metal-binding</keyword>
<evidence type="ECO:0000256" key="8">
    <source>
        <dbReference type="ARBA" id="ARBA00023303"/>
    </source>
</evidence>
<feature type="transmembrane region" description="Helical" evidence="11">
    <location>
        <begin position="96"/>
        <end position="118"/>
    </location>
</feature>
<evidence type="ECO:0000313" key="12">
    <source>
        <dbReference type="EMBL" id="SFA89949.1"/>
    </source>
</evidence>
<comment type="similarity">
    <text evidence="9 11">Belongs to the fluoride channel Fluc/FEX (TC 1.A.43) family.</text>
</comment>
<dbReference type="HAMAP" id="MF_00454">
    <property type="entry name" value="FluC"/>
    <property type="match status" value="1"/>
</dbReference>
<feature type="transmembrane region" description="Helical" evidence="11">
    <location>
        <begin position="67"/>
        <end position="84"/>
    </location>
</feature>
<dbReference type="GO" id="GO:0005886">
    <property type="term" value="C:plasma membrane"/>
    <property type="evidence" value="ECO:0007669"/>
    <property type="project" value="UniProtKB-SubCell"/>
</dbReference>
<keyword evidence="11" id="KW-0813">Transport</keyword>
<dbReference type="GO" id="GO:0046872">
    <property type="term" value="F:metal ion binding"/>
    <property type="evidence" value="ECO:0007669"/>
    <property type="project" value="UniProtKB-KW"/>
</dbReference>
<dbReference type="RefSeq" id="WP_091474320.1">
    <property type="nucleotide sequence ID" value="NZ_FOJT01000002.1"/>
</dbReference>
<dbReference type="GO" id="GO:0062054">
    <property type="term" value="F:fluoride channel activity"/>
    <property type="evidence" value="ECO:0007669"/>
    <property type="project" value="UniProtKB-UniRule"/>
</dbReference>
<comment type="catalytic activity">
    <reaction evidence="10">
        <text>fluoride(in) = fluoride(out)</text>
        <dbReference type="Rhea" id="RHEA:76159"/>
        <dbReference type="ChEBI" id="CHEBI:17051"/>
    </reaction>
    <physiologicalReaction direction="left-to-right" evidence="10">
        <dbReference type="Rhea" id="RHEA:76160"/>
    </physiologicalReaction>
</comment>
<comment type="subcellular location">
    <subcellularLocation>
        <location evidence="1 11">Cell membrane</location>
        <topology evidence="1 11">Multi-pass membrane protein</topology>
    </subcellularLocation>
</comment>
<dbReference type="EMBL" id="FOJT01000002">
    <property type="protein sequence ID" value="SFA89949.1"/>
    <property type="molecule type" value="Genomic_DNA"/>
</dbReference>
<protein>
    <recommendedName>
        <fullName evidence="11">Fluoride-specific ion channel FluC</fullName>
    </recommendedName>
</protein>
<evidence type="ECO:0000256" key="6">
    <source>
        <dbReference type="ARBA" id="ARBA00023065"/>
    </source>
</evidence>
<sequence>MKTIFYIALGGGLGSVLRYLTTVVMNKYVQTAFPYATFITNIIGCLLIGLFFGYLEKQNAVSQDLKLFLITGFCGGYTTFSAFSNENVQLLQSNQMLIAFLYISLSVFLGLMATWAGLTIAKGL</sequence>
<evidence type="ECO:0000256" key="2">
    <source>
        <dbReference type="ARBA" id="ARBA00022475"/>
    </source>
</evidence>
<gene>
    <name evidence="11" type="primary">fluC</name>
    <name evidence="11" type="synonym">crcB</name>
    <name evidence="12" type="ORF">SAMN05660845_0872</name>
</gene>
<dbReference type="NCBIfam" id="TIGR00494">
    <property type="entry name" value="crcB"/>
    <property type="match status" value="1"/>
</dbReference>
<evidence type="ECO:0000256" key="7">
    <source>
        <dbReference type="ARBA" id="ARBA00023136"/>
    </source>
</evidence>
<evidence type="ECO:0000256" key="11">
    <source>
        <dbReference type="HAMAP-Rule" id="MF_00454"/>
    </source>
</evidence>
<keyword evidence="6 11" id="KW-0406">Ion transport</keyword>
<feature type="transmembrane region" description="Helical" evidence="11">
    <location>
        <begin position="34"/>
        <end position="55"/>
    </location>
</feature>
<evidence type="ECO:0000313" key="13">
    <source>
        <dbReference type="Proteomes" id="UP000199604"/>
    </source>
</evidence>
<keyword evidence="3" id="KW-0997">Cell inner membrane</keyword>
<keyword evidence="11" id="KW-0915">Sodium</keyword>
<evidence type="ECO:0000256" key="9">
    <source>
        <dbReference type="ARBA" id="ARBA00035120"/>
    </source>
</evidence>
<accession>A0A1I0WMH7</accession>
<evidence type="ECO:0000256" key="4">
    <source>
        <dbReference type="ARBA" id="ARBA00022692"/>
    </source>
</evidence>
<organism evidence="12 13">
    <name type="scientific">Flavobacterium swingsii</name>
    <dbReference type="NCBI Taxonomy" id="498292"/>
    <lineage>
        <taxon>Bacteria</taxon>
        <taxon>Pseudomonadati</taxon>
        <taxon>Bacteroidota</taxon>
        <taxon>Flavobacteriia</taxon>
        <taxon>Flavobacteriales</taxon>
        <taxon>Flavobacteriaceae</taxon>
        <taxon>Flavobacterium</taxon>
    </lineage>
</organism>